<evidence type="ECO:0000256" key="3">
    <source>
        <dbReference type="ARBA" id="ARBA00022448"/>
    </source>
</evidence>
<dbReference type="Proteomes" id="UP001342826">
    <property type="component" value="Unassembled WGS sequence"/>
</dbReference>
<keyword evidence="6" id="KW-0449">Lipoprotein</keyword>
<evidence type="ECO:0000313" key="8">
    <source>
        <dbReference type="EMBL" id="MED4402377.1"/>
    </source>
</evidence>
<dbReference type="Gene3D" id="3.40.190.10">
    <property type="entry name" value="Periplasmic binding protein-like II"/>
    <property type="match status" value="2"/>
</dbReference>
<dbReference type="CDD" id="cd01008">
    <property type="entry name" value="PBP2_NrtA_SsuA_CpmA_like"/>
    <property type="match status" value="1"/>
</dbReference>
<evidence type="ECO:0000259" key="7">
    <source>
        <dbReference type="SMART" id="SM00062"/>
    </source>
</evidence>
<keyword evidence="3" id="KW-0813">Transport</keyword>
<dbReference type="GeneID" id="301142408"/>
<gene>
    <name evidence="8" type="ORF">P9271_13735</name>
</gene>
<dbReference type="EMBL" id="JARTFS010000011">
    <property type="protein sequence ID" value="MED4402377.1"/>
    <property type="molecule type" value="Genomic_DNA"/>
</dbReference>
<comment type="similarity">
    <text evidence="2">Belongs to the bacterial solute-binding protein SsuA/TauA family.</text>
</comment>
<keyword evidence="9" id="KW-1185">Reference proteome</keyword>
<dbReference type="Pfam" id="PF09084">
    <property type="entry name" value="NMT1"/>
    <property type="match status" value="1"/>
</dbReference>
<dbReference type="InterPro" id="IPR001638">
    <property type="entry name" value="Solute-binding_3/MltF_N"/>
</dbReference>
<dbReference type="PROSITE" id="PS51257">
    <property type="entry name" value="PROKAR_LIPOPROTEIN"/>
    <property type="match status" value="1"/>
</dbReference>
<keyword evidence="5" id="KW-0564">Palmitate</keyword>
<name>A0ABU6P145_9BACI</name>
<evidence type="ECO:0000256" key="1">
    <source>
        <dbReference type="ARBA" id="ARBA00004418"/>
    </source>
</evidence>
<accession>A0ABU6P145</accession>
<dbReference type="InterPro" id="IPR015168">
    <property type="entry name" value="SsuA/THI5"/>
</dbReference>
<evidence type="ECO:0000256" key="4">
    <source>
        <dbReference type="ARBA" id="ARBA00022729"/>
    </source>
</evidence>
<evidence type="ECO:0000256" key="2">
    <source>
        <dbReference type="ARBA" id="ARBA00010742"/>
    </source>
</evidence>
<evidence type="ECO:0000256" key="6">
    <source>
        <dbReference type="ARBA" id="ARBA00023288"/>
    </source>
</evidence>
<comment type="subcellular location">
    <subcellularLocation>
        <location evidence="1">Periplasm</location>
    </subcellularLocation>
</comment>
<evidence type="ECO:0000256" key="5">
    <source>
        <dbReference type="ARBA" id="ARBA00023139"/>
    </source>
</evidence>
<dbReference type="RefSeq" id="WP_066233235.1">
    <property type="nucleotide sequence ID" value="NZ_JARTFS010000011.1"/>
</dbReference>
<dbReference type="PANTHER" id="PTHR30024">
    <property type="entry name" value="ALIPHATIC SULFONATES-BINDING PROTEIN-RELATED"/>
    <property type="match status" value="1"/>
</dbReference>
<sequence>MNITTRKVKLVLLLIISIIGLLLTGACSNEGTKNSSSASSNVKEESDKEKTKVNIAINGGLNLLTIAKYKGWFEEEFKKENAEVNWVEFQSSAAVLEAIASNRVDFSFVGEGSLVTGITSKIPMKAISVTGVEGNQNSIIVQPGSPIKTIADLKGKTIAIAKASSAHIFLIKALEKNGLKESDVNLIQLEPTEALPAFQTGKVDAWGTWDPYVTTEVEEGRARIVESVKTMNFLSPALMIGSDKFLHEHPDLAATYLKVYQKTVDWLPDNIDEAADILAEEKKMDKKLVKMILQNNHYINSPISEDISKSVQSTADILYKLGTIREEVDIDKAYDNSFLDEALKK</sequence>
<dbReference type="SMART" id="SM00062">
    <property type="entry name" value="PBPb"/>
    <property type="match status" value="1"/>
</dbReference>
<keyword evidence="4" id="KW-0732">Signal</keyword>
<dbReference type="InterPro" id="IPR010067">
    <property type="entry name" value="ABC_SsuA_sub-bd"/>
</dbReference>
<protein>
    <submittedName>
        <fullName evidence="8">Aliphatic sulfonate ABC transporter substrate-binding protein</fullName>
    </submittedName>
</protein>
<organism evidence="8 9">
    <name type="scientific">Metabacillus fastidiosus</name>
    <dbReference type="NCBI Taxonomy" id="1458"/>
    <lineage>
        <taxon>Bacteria</taxon>
        <taxon>Bacillati</taxon>
        <taxon>Bacillota</taxon>
        <taxon>Bacilli</taxon>
        <taxon>Bacillales</taxon>
        <taxon>Bacillaceae</taxon>
        <taxon>Metabacillus</taxon>
    </lineage>
</organism>
<reference evidence="8 9" key="1">
    <citation type="submission" date="2023-03" db="EMBL/GenBank/DDBJ databases">
        <title>Bacillus Genome Sequencing.</title>
        <authorList>
            <person name="Dunlap C."/>
        </authorList>
    </citation>
    <scope>NUCLEOTIDE SEQUENCE [LARGE SCALE GENOMIC DNA]</scope>
    <source>
        <strain evidence="8 9">NRS-1717</strain>
    </source>
</reference>
<comment type="caution">
    <text evidence="8">The sequence shown here is derived from an EMBL/GenBank/DDBJ whole genome shotgun (WGS) entry which is preliminary data.</text>
</comment>
<dbReference type="NCBIfam" id="TIGR01728">
    <property type="entry name" value="SsuA_fam"/>
    <property type="match status" value="1"/>
</dbReference>
<proteinExistence type="inferred from homology"/>
<dbReference type="SUPFAM" id="SSF53850">
    <property type="entry name" value="Periplasmic binding protein-like II"/>
    <property type="match status" value="1"/>
</dbReference>
<dbReference type="PANTHER" id="PTHR30024:SF42">
    <property type="entry name" value="ALIPHATIC SULFONATES-BINDING PROTEIN-RELATED"/>
    <property type="match status" value="1"/>
</dbReference>
<evidence type="ECO:0000313" key="9">
    <source>
        <dbReference type="Proteomes" id="UP001342826"/>
    </source>
</evidence>
<feature type="domain" description="Solute-binding protein family 3/N-terminal" evidence="7">
    <location>
        <begin position="52"/>
        <end position="270"/>
    </location>
</feature>